<reference evidence="1 2" key="1">
    <citation type="journal article" date="2024" name="G3 (Bethesda)">
        <title>Genome assembly of Hibiscus sabdariffa L. provides insights into metabolisms of medicinal natural products.</title>
        <authorList>
            <person name="Kim T."/>
        </authorList>
    </citation>
    <scope>NUCLEOTIDE SEQUENCE [LARGE SCALE GENOMIC DNA]</scope>
    <source>
        <strain evidence="1">TK-2024</strain>
        <tissue evidence="1">Old leaves</tissue>
    </source>
</reference>
<sequence length="94" mass="11183">MKVGRLDFFNEDIEAEREMVQCSHKDISWEVSVDLANCKNEASDQGRDCMEEHQSFFPELQDHHFERKFISLAEMQDTYLSLKEKTKRDHALKM</sequence>
<dbReference type="Proteomes" id="UP001472677">
    <property type="component" value="Unassembled WGS sequence"/>
</dbReference>
<dbReference type="EMBL" id="JBBPBM010000011">
    <property type="protein sequence ID" value="KAK8564078.1"/>
    <property type="molecule type" value="Genomic_DNA"/>
</dbReference>
<proteinExistence type="predicted"/>
<gene>
    <name evidence="1" type="ORF">V6N12_036209</name>
</gene>
<evidence type="ECO:0000313" key="1">
    <source>
        <dbReference type="EMBL" id="KAK8564078.1"/>
    </source>
</evidence>
<name>A0ABR2ERR4_9ROSI</name>
<accession>A0ABR2ERR4</accession>
<comment type="caution">
    <text evidence="1">The sequence shown here is derived from an EMBL/GenBank/DDBJ whole genome shotgun (WGS) entry which is preliminary data.</text>
</comment>
<protein>
    <submittedName>
        <fullName evidence="1">Uncharacterized protein</fullName>
    </submittedName>
</protein>
<keyword evidence="2" id="KW-1185">Reference proteome</keyword>
<organism evidence="1 2">
    <name type="scientific">Hibiscus sabdariffa</name>
    <name type="common">roselle</name>
    <dbReference type="NCBI Taxonomy" id="183260"/>
    <lineage>
        <taxon>Eukaryota</taxon>
        <taxon>Viridiplantae</taxon>
        <taxon>Streptophyta</taxon>
        <taxon>Embryophyta</taxon>
        <taxon>Tracheophyta</taxon>
        <taxon>Spermatophyta</taxon>
        <taxon>Magnoliopsida</taxon>
        <taxon>eudicotyledons</taxon>
        <taxon>Gunneridae</taxon>
        <taxon>Pentapetalae</taxon>
        <taxon>rosids</taxon>
        <taxon>malvids</taxon>
        <taxon>Malvales</taxon>
        <taxon>Malvaceae</taxon>
        <taxon>Malvoideae</taxon>
        <taxon>Hibiscus</taxon>
    </lineage>
</organism>
<evidence type="ECO:0000313" key="2">
    <source>
        <dbReference type="Proteomes" id="UP001472677"/>
    </source>
</evidence>